<accession>A0A7I7URG5</accession>
<feature type="region of interest" description="Disordered" evidence="1">
    <location>
        <begin position="1"/>
        <end position="33"/>
    </location>
</feature>
<proteinExistence type="predicted"/>
<feature type="domain" description="Alpha/beta hydrolase fold-3" evidence="2">
    <location>
        <begin position="102"/>
        <end position="165"/>
    </location>
</feature>
<organism evidence="3 4">
    <name type="scientific">Mycolicibacterium pulveris</name>
    <name type="common">Mycobacterium pulveris</name>
    <dbReference type="NCBI Taxonomy" id="36813"/>
    <lineage>
        <taxon>Bacteria</taxon>
        <taxon>Bacillati</taxon>
        <taxon>Actinomycetota</taxon>
        <taxon>Actinomycetes</taxon>
        <taxon>Mycobacteriales</taxon>
        <taxon>Mycobacteriaceae</taxon>
        <taxon>Mycolicibacterium</taxon>
    </lineage>
</organism>
<evidence type="ECO:0000256" key="1">
    <source>
        <dbReference type="SAM" id="MobiDB-lite"/>
    </source>
</evidence>
<protein>
    <recommendedName>
        <fullName evidence="2">Alpha/beta hydrolase fold-3 domain-containing protein</fullName>
    </recommendedName>
</protein>
<reference evidence="3 4" key="1">
    <citation type="journal article" date="2019" name="Emerg. Microbes Infect.">
        <title>Comprehensive subspecies identification of 175 nontuberculous mycobacteria species based on 7547 genomic profiles.</title>
        <authorList>
            <person name="Matsumoto Y."/>
            <person name="Kinjo T."/>
            <person name="Motooka D."/>
            <person name="Nabeya D."/>
            <person name="Jung N."/>
            <person name="Uechi K."/>
            <person name="Horii T."/>
            <person name="Iida T."/>
            <person name="Fujita J."/>
            <person name="Nakamura S."/>
        </authorList>
    </citation>
    <scope>NUCLEOTIDE SEQUENCE [LARGE SCALE GENOMIC DNA]</scope>
    <source>
        <strain evidence="3 4">JCM 6370</strain>
    </source>
</reference>
<name>A0A7I7URG5_MYCPV</name>
<gene>
    <name evidence="3" type="ORF">MPUL_43070</name>
</gene>
<dbReference type="Gene3D" id="3.40.50.1820">
    <property type="entry name" value="alpha/beta hydrolase"/>
    <property type="match status" value="1"/>
</dbReference>
<dbReference type="InterPro" id="IPR029058">
    <property type="entry name" value="AB_hydrolase_fold"/>
</dbReference>
<evidence type="ECO:0000259" key="2">
    <source>
        <dbReference type="Pfam" id="PF07859"/>
    </source>
</evidence>
<keyword evidence="4" id="KW-1185">Reference proteome</keyword>
<dbReference type="Pfam" id="PF07859">
    <property type="entry name" value="Abhydrolase_3"/>
    <property type="match status" value="1"/>
</dbReference>
<dbReference type="GO" id="GO:0016787">
    <property type="term" value="F:hydrolase activity"/>
    <property type="evidence" value="ECO:0007669"/>
    <property type="project" value="InterPro"/>
</dbReference>
<dbReference type="InterPro" id="IPR013094">
    <property type="entry name" value="AB_hydrolase_3"/>
</dbReference>
<sequence length="198" mass="20978">MHDAFRGHGNDVTLRDQSNAVTRRRSHGRGTAGGAYVTKPTILHWANYSLMAWATGATVVVPIYPLATKGGTAGQVVPQVAQLISNEVTNHPNGGVSVYGAGDLDPKDPLASPLYGSLDGLPPTYVYAGSLDVLAPDAVALKQKAEQTNAPITFVLRKGLIHDWAMVPITPEGIAVLPNIYRNLVGCSLFSPFACTFL</sequence>
<dbReference type="EMBL" id="AP022599">
    <property type="protein sequence ID" value="BBY83149.1"/>
    <property type="molecule type" value="Genomic_DNA"/>
</dbReference>
<evidence type="ECO:0000313" key="4">
    <source>
        <dbReference type="Proteomes" id="UP000467252"/>
    </source>
</evidence>
<dbReference type="AlphaFoldDB" id="A0A7I7URG5"/>
<dbReference type="SUPFAM" id="SSF53474">
    <property type="entry name" value="alpha/beta-Hydrolases"/>
    <property type="match status" value="1"/>
</dbReference>
<dbReference type="Proteomes" id="UP000467252">
    <property type="component" value="Chromosome"/>
</dbReference>
<evidence type="ECO:0000313" key="3">
    <source>
        <dbReference type="EMBL" id="BBY83149.1"/>
    </source>
</evidence>